<sequence length="79" mass="8246">MDHTQKLIYRVSEARKALGVSTATIYRMCQRGEFVKGKIGATRSVGITAESVNAVAAQMGISPAGQTASTVQVGSQMGS</sequence>
<accession>A0A157SSZ5</accession>
<dbReference type="GeneID" id="56588998"/>
<evidence type="ECO:0000313" key="2">
    <source>
        <dbReference type="EMBL" id="SAI73600.1"/>
    </source>
</evidence>
<organism evidence="2 3">
    <name type="scientific">Bordetella trematum</name>
    <dbReference type="NCBI Taxonomy" id="123899"/>
    <lineage>
        <taxon>Bacteria</taxon>
        <taxon>Pseudomonadati</taxon>
        <taxon>Pseudomonadota</taxon>
        <taxon>Betaproteobacteria</taxon>
        <taxon>Burkholderiales</taxon>
        <taxon>Alcaligenaceae</taxon>
        <taxon>Bordetella</taxon>
    </lineage>
</organism>
<reference evidence="2 3" key="1">
    <citation type="submission" date="2016-04" db="EMBL/GenBank/DDBJ databases">
        <authorList>
            <consortium name="Pathogen Informatics"/>
        </authorList>
    </citation>
    <scope>NUCLEOTIDE SEQUENCE [LARGE SCALE GENOMIC DNA]</scope>
    <source>
        <strain evidence="2 3">H044680328</strain>
    </source>
</reference>
<dbReference type="AlphaFoldDB" id="A0A157SSZ5"/>
<dbReference type="Pfam" id="PF12728">
    <property type="entry name" value="HTH_17"/>
    <property type="match status" value="1"/>
</dbReference>
<evidence type="ECO:0000259" key="1">
    <source>
        <dbReference type="Pfam" id="PF12728"/>
    </source>
</evidence>
<proteinExistence type="predicted"/>
<feature type="domain" description="Helix-turn-helix" evidence="1">
    <location>
        <begin position="9"/>
        <end position="41"/>
    </location>
</feature>
<dbReference type="OrthoDB" id="8455288at2"/>
<dbReference type="STRING" id="123899.SAMEA3906487_03771"/>
<gene>
    <name evidence="2" type="ORF">SAMEA3906487_03771</name>
</gene>
<evidence type="ECO:0000313" key="3">
    <source>
        <dbReference type="Proteomes" id="UP000076825"/>
    </source>
</evidence>
<keyword evidence="3" id="KW-1185">Reference proteome</keyword>
<protein>
    <submittedName>
        <fullName evidence="2">DNA-binding protein</fullName>
    </submittedName>
</protein>
<dbReference type="InterPro" id="IPR041657">
    <property type="entry name" value="HTH_17"/>
</dbReference>
<dbReference type="Proteomes" id="UP000076825">
    <property type="component" value="Chromosome 1"/>
</dbReference>
<dbReference type="RefSeq" id="WP_063492378.1">
    <property type="nucleotide sequence ID" value="NZ_CP016340.1"/>
</dbReference>
<keyword evidence="2" id="KW-0238">DNA-binding</keyword>
<dbReference type="KEGG" id="btrm:SAMEA390648703771"/>
<dbReference type="PATRIC" id="fig|123899.6.peg.3770"/>
<dbReference type="EMBL" id="LT546645">
    <property type="protein sequence ID" value="SAI73600.1"/>
    <property type="molecule type" value="Genomic_DNA"/>
</dbReference>
<name>A0A157SSZ5_9BORD</name>
<dbReference type="GO" id="GO:0003677">
    <property type="term" value="F:DNA binding"/>
    <property type="evidence" value="ECO:0007669"/>
    <property type="project" value="UniProtKB-KW"/>
</dbReference>